<gene>
    <name evidence="1" type="ORF">L0C25_21745</name>
</gene>
<reference evidence="1" key="1">
    <citation type="submission" date="2022-01" db="EMBL/GenBank/DDBJ databases">
        <title>Nocardioidaceae gen. sp. A5X3R13.</title>
        <authorList>
            <person name="Lopez Marin M.A."/>
            <person name="Uhlik O."/>
        </authorList>
    </citation>
    <scope>NUCLEOTIDE SEQUENCE</scope>
    <source>
        <strain evidence="1">A5X3R13</strain>
    </source>
</reference>
<evidence type="ECO:0000313" key="2">
    <source>
        <dbReference type="Proteomes" id="UP001164390"/>
    </source>
</evidence>
<protein>
    <submittedName>
        <fullName evidence="1">Uncharacterized protein</fullName>
    </submittedName>
</protein>
<dbReference type="EMBL" id="CP094970">
    <property type="protein sequence ID" value="UYM05113.1"/>
    <property type="molecule type" value="Genomic_DNA"/>
</dbReference>
<dbReference type="KEGG" id="sgrg:L0C25_21745"/>
<accession>A0AA46YLR0</accession>
<proteinExistence type="predicted"/>
<name>A0AA46YLR0_9ACTN</name>
<organism evidence="1 2">
    <name type="scientific">Solicola gregarius</name>
    <dbReference type="NCBI Taxonomy" id="2908642"/>
    <lineage>
        <taxon>Bacteria</taxon>
        <taxon>Bacillati</taxon>
        <taxon>Actinomycetota</taxon>
        <taxon>Actinomycetes</taxon>
        <taxon>Propionibacteriales</taxon>
        <taxon>Nocardioidaceae</taxon>
        <taxon>Solicola</taxon>
    </lineage>
</organism>
<dbReference type="RefSeq" id="WP_271633885.1">
    <property type="nucleotide sequence ID" value="NZ_CP094970.1"/>
</dbReference>
<sequence length="131" mass="14413">MSETRSRSRLWAVLIAAAVVLGAAFGGLALLRAGSNHDGATWDSYSVTRDRIIIYKTVRPCDKIVNAELEETDERIEITLHVDFGGVCADLAAEKSTDVSLNEPVGDRAVYDGACLHQPRDERQCIRPTRQ</sequence>
<keyword evidence="2" id="KW-1185">Reference proteome</keyword>
<dbReference type="Proteomes" id="UP001164390">
    <property type="component" value="Chromosome"/>
</dbReference>
<dbReference type="AlphaFoldDB" id="A0AA46YLR0"/>
<evidence type="ECO:0000313" key="1">
    <source>
        <dbReference type="EMBL" id="UYM05113.1"/>
    </source>
</evidence>